<dbReference type="PANTHER" id="PTHR14150:SF12">
    <property type="entry name" value="U3 SMALL NUCLEOLAR RNA-ASSOCIATED PROTEIN 14 HOMOLOG A"/>
    <property type="match status" value="1"/>
</dbReference>
<feature type="compositionally biased region" description="Basic and acidic residues" evidence="5">
    <location>
        <begin position="374"/>
        <end position="383"/>
    </location>
</feature>
<evidence type="ECO:0000313" key="7">
    <source>
        <dbReference type="Proteomes" id="UP000749559"/>
    </source>
</evidence>
<feature type="compositionally biased region" description="Polar residues" evidence="5">
    <location>
        <begin position="404"/>
        <end position="414"/>
    </location>
</feature>
<evidence type="ECO:0000256" key="3">
    <source>
        <dbReference type="ARBA" id="ARBA00022553"/>
    </source>
</evidence>
<dbReference type="EMBL" id="CAIIXF020000011">
    <property type="protein sequence ID" value="CAH1800307.1"/>
    <property type="molecule type" value="Genomic_DNA"/>
</dbReference>
<feature type="region of interest" description="Disordered" evidence="5">
    <location>
        <begin position="308"/>
        <end position="618"/>
    </location>
</feature>
<dbReference type="Proteomes" id="UP000749559">
    <property type="component" value="Unassembled WGS sequence"/>
</dbReference>
<feature type="compositionally biased region" description="Polar residues" evidence="5">
    <location>
        <begin position="536"/>
        <end position="548"/>
    </location>
</feature>
<feature type="compositionally biased region" description="Basic residues" evidence="5">
    <location>
        <begin position="500"/>
        <end position="518"/>
    </location>
</feature>
<feature type="compositionally biased region" description="Basic and acidic residues" evidence="5">
    <location>
        <begin position="315"/>
        <end position="328"/>
    </location>
</feature>
<gene>
    <name evidence="6" type="ORF">OFUS_LOCUS24212</name>
</gene>
<reference evidence="6" key="1">
    <citation type="submission" date="2022-03" db="EMBL/GenBank/DDBJ databases">
        <authorList>
            <person name="Martin C."/>
        </authorList>
    </citation>
    <scope>NUCLEOTIDE SEQUENCE</scope>
</reference>
<feature type="compositionally biased region" description="Acidic residues" evidence="5">
    <location>
        <begin position="384"/>
        <end position="399"/>
    </location>
</feature>
<dbReference type="InterPro" id="IPR006709">
    <property type="entry name" value="SSU_processome_Utp14"/>
</dbReference>
<dbReference type="AlphaFoldDB" id="A0A8S4Q2C2"/>
<feature type="compositionally biased region" description="Acidic residues" evidence="5">
    <location>
        <begin position="485"/>
        <end position="494"/>
    </location>
</feature>
<sequence length="752" mass="85783">MDETEDIFTSGGYENDSGDEDVGDDFTHNKLIDSIISLDGKRKSNRKARSETTKNIGEASLSTSSDADKIRLHQLMGALQNTTGHGMLKKQLMELKRRNKTLDTPLSKPEQGRIERRVVYEKTSKDLTLWDPIVKENRNAPQLSFPLERPNLNLQTTDQVVRSFKPRTPLEVEVAAMLRNNPHKVDKRTQLTRAEMESMKAMSLEEARERRAELQKYRALLSYQESKAKRQKKIKSKKFHRILRKEKAKQLKKEMTDLEKKDPEAYAEAVKLAEKRRVEERMSLKHRGGSKFMKNQLIHAKYDKDARNSVQEMLQHSRELTKKDHVSESESENEAEGQNEAGVTMATDDTAPSGGGSHNPWLAHSAPSQHKPYAKLEEIRNEASSDDDEDSSDENDEQNQENNGTGEDNMNDQASDNEDEETDDEIEKAFDILENKKKISKQKTNKKGKDVKIENSEEESPEESEGEDEEMITQTMKRKRTLADFNEDSNDEEVPEKVLKVRSRKKAKPRHKKKKKEKQNRENQNQEAEVRVDPKNSMTLETKINQSAIPKILDGEDQDEDDQRMTISEAFADDDVIDDFTAEKQEAEERDKPKDINLTLPGWGDWGGAGIQPSKKKTKRFLIKAPPLPPRKDKHLENVIISEAKDNSIAKHQVSKLPFPYTNVLQFESDVKAPIGKLWNPEGAFKEITKPKIVTKIGTIIDPIDKEVTFKKNKINSKTGPKQDNDTKSKKGHGKTFGGGKGQKRGNQKNKK</sequence>
<feature type="compositionally biased region" description="Basic and acidic residues" evidence="5">
    <location>
        <begin position="427"/>
        <end position="437"/>
    </location>
</feature>
<feature type="region of interest" description="Disordered" evidence="5">
    <location>
        <begin position="40"/>
        <end position="63"/>
    </location>
</feature>
<protein>
    <submittedName>
        <fullName evidence="6">Uncharacterized protein</fullName>
    </submittedName>
</protein>
<feature type="region of interest" description="Disordered" evidence="5">
    <location>
        <begin position="710"/>
        <end position="752"/>
    </location>
</feature>
<evidence type="ECO:0000256" key="2">
    <source>
        <dbReference type="ARBA" id="ARBA00007774"/>
    </source>
</evidence>
<comment type="caution">
    <text evidence="6">The sequence shown here is derived from an EMBL/GenBank/DDBJ whole genome shotgun (WGS) entry which is preliminary data.</text>
</comment>
<feature type="compositionally biased region" description="Acidic residues" evidence="5">
    <location>
        <begin position="571"/>
        <end position="580"/>
    </location>
</feature>
<evidence type="ECO:0000313" key="6">
    <source>
        <dbReference type="EMBL" id="CAH1800307.1"/>
    </source>
</evidence>
<comment type="similarity">
    <text evidence="2">Belongs to the UTP14 family.</text>
</comment>
<comment type="subcellular location">
    <subcellularLocation>
        <location evidence="1">Nucleus</location>
        <location evidence="1">Nucleolus</location>
    </subcellularLocation>
</comment>
<keyword evidence="4" id="KW-0539">Nucleus</keyword>
<dbReference type="Pfam" id="PF04615">
    <property type="entry name" value="Utp14"/>
    <property type="match status" value="1"/>
</dbReference>
<keyword evidence="3" id="KW-0597">Phosphoprotein</keyword>
<keyword evidence="7" id="KW-1185">Reference proteome</keyword>
<accession>A0A8S4Q2C2</accession>
<feature type="compositionally biased region" description="Basic and acidic residues" evidence="5">
    <location>
        <begin position="581"/>
        <end position="595"/>
    </location>
</feature>
<name>A0A8S4Q2C2_OWEFU</name>
<dbReference type="OrthoDB" id="277439at2759"/>
<feature type="compositionally biased region" description="Acidic residues" evidence="5">
    <location>
        <begin position="415"/>
        <end position="426"/>
    </location>
</feature>
<feature type="compositionally biased region" description="Basic residues" evidence="5">
    <location>
        <begin position="742"/>
        <end position="752"/>
    </location>
</feature>
<proteinExistence type="inferred from homology"/>
<organism evidence="6 7">
    <name type="scientific">Owenia fusiformis</name>
    <name type="common">Polychaete worm</name>
    <dbReference type="NCBI Taxonomy" id="6347"/>
    <lineage>
        <taxon>Eukaryota</taxon>
        <taxon>Metazoa</taxon>
        <taxon>Spiralia</taxon>
        <taxon>Lophotrochozoa</taxon>
        <taxon>Annelida</taxon>
        <taxon>Polychaeta</taxon>
        <taxon>Sedentaria</taxon>
        <taxon>Canalipalpata</taxon>
        <taxon>Sabellida</taxon>
        <taxon>Oweniida</taxon>
        <taxon>Oweniidae</taxon>
        <taxon>Owenia</taxon>
    </lineage>
</organism>
<dbReference type="GO" id="GO:0032040">
    <property type="term" value="C:small-subunit processome"/>
    <property type="evidence" value="ECO:0007669"/>
    <property type="project" value="InterPro"/>
</dbReference>
<dbReference type="GO" id="GO:0006364">
    <property type="term" value="P:rRNA processing"/>
    <property type="evidence" value="ECO:0007669"/>
    <property type="project" value="InterPro"/>
</dbReference>
<evidence type="ECO:0000256" key="5">
    <source>
        <dbReference type="SAM" id="MobiDB-lite"/>
    </source>
</evidence>
<feature type="region of interest" description="Disordered" evidence="5">
    <location>
        <begin position="1"/>
        <end position="25"/>
    </location>
</feature>
<evidence type="ECO:0000256" key="4">
    <source>
        <dbReference type="ARBA" id="ARBA00023242"/>
    </source>
</evidence>
<dbReference type="PANTHER" id="PTHR14150">
    <property type="entry name" value="U3 SMALL NUCLEOLAR RNA-ASSOCIATED PROTEIN 14"/>
    <property type="match status" value="1"/>
</dbReference>
<evidence type="ECO:0000256" key="1">
    <source>
        <dbReference type="ARBA" id="ARBA00004604"/>
    </source>
</evidence>
<feature type="compositionally biased region" description="Acidic residues" evidence="5">
    <location>
        <begin position="456"/>
        <end position="471"/>
    </location>
</feature>